<proteinExistence type="predicted"/>
<dbReference type="Proteomes" id="UP001259420">
    <property type="component" value="Unassembled WGS sequence"/>
</dbReference>
<reference evidence="1" key="1">
    <citation type="submission" date="2023-07" db="EMBL/GenBank/DDBJ databases">
        <title>Sorghum-associated microbial communities from plants grown in Nebraska, USA.</title>
        <authorList>
            <person name="Schachtman D."/>
        </authorList>
    </citation>
    <scope>NUCLEOTIDE SEQUENCE</scope>
    <source>
        <strain evidence="1">BE46</strain>
    </source>
</reference>
<comment type="caution">
    <text evidence="1">The sequence shown here is derived from an EMBL/GenBank/DDBJ whole genome shotgun (WGS) entry which is preliminary data.</text>
</comment>
<evidence type="ECO:0000313" key="1">
    <source>
        <dbReference type="EMBL" id="MDR6608794.1"/>
    </source>
</evidence>
<keyword evidence="2" id="KW-1185">Reference proteome</keyword>
<gene>
    <name evidence="1" type="ORF">J2X87_003881</name>
</gene>
<accession>A0ACC6JQP7</accession>
<evidence type="ECO:0000313" key="2">
    <source>
        <dbReference type="Proteomes" id="UP001259420"/>
    </source>
</evidence>
<name>A0ACC6JQP7_9PSED</name>
<sequence>MLTNRINEIKKSNYIKSILVLVSGTAFAQAIMVLVLPLLTRLYAPEDFSILAVYAAILGITSVSACLRLDIAIPIPEHDTDAANLLAISLISSASISLLAGVLVFLFPHEIARLTAQPELIHYLWLIPFGIALSSSYSALQFWATRKKRFSTIASSRMEQSISGASTQIGFGWMGYTPLGLVLGQILSSGAGIIRLGRSAFSQDQATFKSISLSEMRRLFKAYDSFPKYSTLDALANTIGIQLPIIIIASVALGSEAGCLMLAMKVLQAPLGLLGNAIAQVYLARGPSEYREGNLAEFTSKTLNGLIKSGAGPLIFAGIVAPDIFSLVFGEEWRRAGVLAAWMTPWIVLQFISSPISMVMHIVNRQRLMLGLTLWGLFLRIGSVAAAVYLDSAYVSECYALSGAFFYIVCFRVFTVQAGVGGLKYISTMKGTIPLICGWAILGITFSYIFSGLN</sequence>
<dbReference type="EMBL" id="JAVDSD010000008">
    <property type="protein sequence ID" value="MDR6608794.1"/>
    <property type="molecule type" value="Genomic_DNA"/>
</dbReference>
<protein>
    <submittedName>
        <fullName evidence="1">O-antigen/teichoic acid export membrane protein</fullName>
    </submittedName>
</protein>
<organism evidence="1 2">
    <name type="scientific">Pseudomonas synxantha</name>
    <dbReference type="NCBI Taxonomy" id="47883"/>
    <lineage>
        <taxon>Bacteria</taxon>
        <taxon>Pseudomonadati</taxon>
        <taxon>Pseudomonadota</taxon>
        <taxon>Gammaproteobacteria</taxon>
        <taxon>Pseudomonadales</taxon>
        <taxon>Pseudomonadaceae</taxon>
        <taxon>Pseudomonas</taxon>
    </lineage>
</organism>